<evidence type="ECO:0000313" key="2">
    <source>
        <dbReference type="Proteomes" id="UP000017174"/>
    </source>
</evidence>
<comment type="caution">
    <text evidence="1">The sequence shown here is derived from an EMBL/GenBank/DDBJ whole genome shotgun (WGS) entry which is preliminary data.</text>
</comment>
<name>U7UZP4_9MICC</name>
<protein>
    <submittedName>
        <fullName evidence="1">Uncharacterized protein</fullName>
    </submittedName>
</protein>
<proteinExistence type="predicted"/>
<sequence length="60" mass="7271">MQYRKSGAYQKKYSRSCASVCIKCSFVPMRKGRFNNRCKFFCSRLTRLMPTNLSRHKPWW</sequence>
<gene>
    <name evidence="1" type="ORF">HMPREF0742_02315</name>
</gene>
<dbReference type="HOGENOM" id="CLU_2938919_0_0_11"/>
<reference evidence="1 2" key="1">
    <citation type="submission" date="2013-08" db="EMBL/GenBank/DDBJ databases">
        <authorList>
            <person name="Weinstock G."/>
            <person name="Sodergren E."/>
            <person name="Wylie T."/>
            <person name="Fulton L."/>
            <person name="Fulton R."/>
            <person name="Fronick C."/>
            <person name="O'Laughlin M."/>
            <person name="Godfrey J."/>
            <person name="Miner T."/>
            <person name="Herter B."/>
            <person name="Appelbaum E."/>
            <person name="Cordes M."/>
            <person name="Lek S."/>
            <person name="Wollam A."/>
            <person name="Pepin K.H."/>
            <person name="Palsikar V.B."/>
            <person name="Mitreva M."/>
            <person name="Wilson R.K."/>
        </authorList>
    </citation>
    <scope>NUCLEOTIDE SEQUENCE [LARGE SCALE GENOMIC DNA]</scope>
    <source>
        <strain evidence="1 2">F0184</strain>
    </source>
</reference>
<evidence type="ECO:0000313" key="1">
    <source>
        <dbReference type="EMBL" id="ERT64379.1"/>
    </source>
</evidence>
<dbReference type="Proteomes" id="UP000017174">
    <property type="component" value="Unassembled WGS sequence"/>
</dbReference>
<dbReference type="EMBL" id="AXZG01000061">
    <property type="protein sequence ID" value="ERT64379.1"/>
    <property type="molecule type" value="Genomic_DNA"/>
</dbReference>
<accession>U7UZP4</accession>
<organism evidence="1 2">
    <name type="scientific">Rothia aeria F0184</name>
    <dbReference type="NCBI Taxonomy" id="888019"/>
    <lineage>
        <taxon>Bacteria</taxon>
        <taxon>Bacillati</taxon>
        <taxon>Actinomycetota</taxon>
        <taxon>Actinomycetes</taxon>
        <taxon>Micrococcales</taxon>
        <taxon>Micrococcaceae</taxon>
        <taxon>Rothia</taxon>
    </lineage>
</organism>
<dbReference type="AlphaFoldDB" id="U7UZP4"/>